<organism evidence="1 2">
    <name type="scientific">Penicillium concentricum</name>
    <dbReference type="NCBI Taxonomy" id="293559"/>
    <lineage>
        <taxon>Eukaryota</taxon>
        <taxon>Fungi</taxon>
        <taxon>Dikarya</taxon>
        <taxon>Ascomycota</taxon>
        <taxon>Pezizomycotina</taxon>
        <taxon>Eurotiomycetes</taxon>
        <taxon>Eurotiomycetidae</taxon>
        <taxon>Eurotiales</taxon>
        <taxon>Aspergillaceae</taxon>
        <taxon>Penicillium</taxon>
    </lineage>
</organism>
<dbReference type="EMBL" id="JAPZBT010000004">
    <property type="protein sequence ID" value="KAJ5360927.1"/>
    <property type="molecule type" value="Genomic_DNA"/>
</dbReference>
<dbReference type="RefSeq" id="XP_056576413.1">
    <property type="nucleotide sequence ID" value="XM_056727841.1"/>
</dbReference>
<dbReference type="Proteomes" id="UP001147752">
    <property type="component" value="Unassembled WGS sequence"/>
</dbReference>
<proteinExistence type="predicted"/>
<reference evidence="1" key="2">
    <citation type="journal article" date="2023" name="IMA Fungus">
        <title>Comparative genomic study of the Penicillium genus elucidates a diverse pangenome and 15 lateral gene transfer events.</title>
        <authorList>
            <person name="Petersen C."/>
            <person name="Sorensen T."/>
            <person name="Nielsen M.R."/>
            <person name="Sondergaard T.E."/>
            <person name="Sorensen J.L."/>
            <person name="Fitzpatrick D.A."/>
            <person name="Frisvad J.C."/>
            <person name="Nielsen K.L."/>
        </authorList>
    </citation>
    <scope>NUCLEOTIDE SEQUENCE</scope>
    <source>
        <strain evidence="1">IBT 3081</strain>
    </source>
</reference>
<comment type="caution">
    <text evidence="1">The sequence shown here is derived from an EMBL/GenBank/DDBJ whole genome shotgun (WGS) entry which is preliminary data.</text>
</comment>
<dbReference type="AlphaFoldDB" id="A0A9W9UXE1"/>
<evidence type="ECO:0000313" key="1">
    <source>
        <dbReference type="EMBL" id="KAJ5360927.1"/>
    </source>
</evidence>
<reference evidence="1" key="1">
    <citation type="submission" date="2022-12" db="EMBL/GenBank/DDBJ databases">
        <authorList>
            <person name="Petersen C."/>
        </authorList>
    </citation>
    <scope>NUCLEOTIDE SEQUENCE</scope>
    <source>
        <strain evidence="1">IBT 3081</strain>
    </source>
</reference>
<accession>A0A9W9UXE1</accession>
<name>A0A9W9UXE1_9EURO</name>
<sequence length="152" mass="17227">MAPTSLRLTGYVWAIEMGFIQQPGQVLGAVLEAQSRNLYFGDFMCQGSRYAKNFHMEGLQDVAGTSIKPVGELKVPWVPEHDIQKAARHTNELKREITQRLRDMQCLGCHYGFLSTYNQTILLKSLSPGGSWEVWYSRPIFLATSYTLINPI</sequence>
<evidence type="ECO:0000313" key="2">
    <source>
        <dbReference type="Proteomes" id="UP001147752"/>
    </source>
</evidence>
<dbReference type="OrthoDB" id="3796275at2759"/>
<dbReference type="GeneID" id="81467024"/>
<protein>
    <submittedName>
        <fullName evidence="1">Uncharacterized protein</fullName>
    </submittedName>
</protein>
<keyword evidence="2" id="KW-1185">Reference proteome</keyword>
<gene>
    <name evidence="1" type="ORF">N7517_010118</name>
</gene>